<name>A0A8H5ZHN3_COCSA</name>
<accession>A0A8H5ZHN3</accession>
<feature type="region of interest" description="Disordered" evidence="1">
    <location>
        <begin position="87"/>
        <end position="131"/>
    </location>
</feature>
<feature type="region of interest" description="Disordered" evidence="1">
    <location>
        <begin position="1"/>
        <end position="40"/>
    </location>
</feature>
<feature type="compositionally biased region" description="Basic and acidic residues" evidence="1">
    <location>
        <begin position="1"/>
        <end position="11"/>
    </location>
</feature>
<dbReference type="Proteomes" id="UP000624244">
    <property type="component" value="Unassembled WGS sequence"/>
</dbReference>
<evidence type="ECO:0000313" key="3">
    <source>
        <dbReference type="Proteomes" id="UP000624244"/>
    </source>
</evidence>
<gene>
    <name evidence="2" type="ORF">GGP41_006329</name>
</gene>
<evidence type="ECO:0000256" key="1">
    <source>
        <dbReference type="SAM" id="MobiDB-lite"/>
    </source>
</evidence>
<evidence type="ECO:0000313" key="2">
    <source>
        <dbReference type="EMBL" id="KAF5849426.1"/>
    </source>
</evidence>
<dbReference type="AlphaFoldDB" id="A0A8H5ZHN3"/>
<organism evidence="2 3">
    <name type="scientific">Cochliobolus sativus</name>
    <name type="common">Common root rot and spot blotch fungus</name>
    <name type="synonym">Bipolaris sorokiniana</name>
    <dbReference type="NCBI Taxonomy" id="45130"/>
    <lineage>
        <taxon>Eukaryota</taxon>
        <taxon>Fungi</taxon>
        <taxon>Dikarya</taxon>
        <taxon>Ascomycota</taxon>
        <taxon>Pezizomycotina</taxon>
        <taxon>Dothideomycetes</taxon>
        <taxon>Pleosporomycetidae</taxon>
        <taxon>Pleosporales</taxon>
        <taxon>Pleosporineae</taxon>
        <taxon>Pleosporaceae</taxon>
        <taxon>Bipolaris</taxon>
    </lineage>
</organism>
<proteinExistence type="predicted"/>
<sequence length="131" mass="13848">MAQDKKEEQPQQDHIPTSPQNEEEEQSKGSGGLLSAIGDPIGNVLNTGLRPVGAPLEKFVTGPLGEGLGGTTRGALGPLMGHEEERSELLGGKNVDSYSKPEKIAGKEQTGDNPLGLDQTGRWGFEDEGKK</sequence>
<reference evidence="2" key="1">
    <citation type="submission" date="2019-11" db="EMBL/GenBank/DDBJ databases">
        <title>Bipolaris sorokiniana Genome sequencing.</title>
        <authorList>
            <person name="Wang H."/>
        </authorList>
    </citation>
    <scope>NUCLEOTIDE SEQUENCE</scope>
</reference>
<comment type="caution">
    <text evidence="2">The sequence shown here is derived from an EMBL/GenBank/DDBJ whole genome shotgun (WGS) entry which is preliminary data.</text>
</comment>
<protein>
    <submittedName>
        <fullName evidence="2">Uncharacterized protein</fullName>
    </submittedName>
</protein>
<dbReference type="EMBL" id="WNKQ01000009">
    <property type="protein sequence ID" value="KAF5849426.1"/>
    <property type="molecule type" value="Genomic_DNA"/>
</dbReference>
<dbReference type="OMA" id="QTGRWGF"/>
<feature type="compositionally biased region" description="Basic and acidic residues" evidence="1">
    <location>
        <begin position="99"/>
        <end position="110"/>
    </location>
</feature>